<evidence type="ECO:0000259" key="1">
    <source>
        <dbReference type="Pfam" id="PF00535"/>
    </source>
</evidence>
<dbReference type="Gene3D" id="3.90.550.10">
    <property type="entry name" value="Spore Coat Polysaccharide Biosynthesis Protein SpsA, Chain A"/>
    <property type="match status" value="1"/>
</dbReference>
<dbReference type="SUPFAM" id="SSF53448">
    <property type="entry name" value="Nucleotide-diphospho-sugar transferases"/>
    <property type="match status" value="1"/>
</dbReference>
<dbReference type="EMBL" id="QUAB01000013">
    <property type="protein sequence ID" value="REJ08055.1"/>
    <property type="molecule type" value="Genomic_DNA"/>
</dbReference>
<gene>
    <name evidence="2" type="ORF">DY023_01970</name>
</gene>
<feature type="domain" description="Glycosyltransferase 2-like" evidence="1">
    <location>
        <begin position="7"/>
        <end position="136"/>
    </location>
</feature>
<evidence type="ECO:0000313" key="3">
    <source>
        <dbReference type="Proteomes" id="UP000262172"/>
    </source>
</evidence>
<dbReference type="GO" id="GO:0016740">
    <property type="term" value="F:transferase activity"/>
    <property type="evidence" value="ECO:0007669"/>
    <property type="project" value="UniProtKB-KW"/>
</dbReference>
<dbReference type="PANTHER" id="PTHR43179:SF7">
    <property type="entry name" value="RHAMNOSYLTRANSFERASE WBBL"/>
    <property type="match status" value="1"/>
</dbReference>
<organism evidence="2 3">
    <name type="scientific">Microbacterium bovistercoris</name>
    <dbReference type="NCBI Taxonomy" id="2293570"/>
    <lineage>
        <taxon>Bacteria</taxon>
        <taxon>Bacillati</taxon>
        <taxon>Actinomycetota</taxon>
        <taxon>Actinomycetes</taxon>
        <taxon>Micrococcales</taxon>
        <taxon>Microbacteriaceae</taxon>
        <taxon>Microbacterium</taxon>
    </lineage>
</organism>
<proteinExistence type="predicted"/>
<protein>
    <submittedName>
        <fullName evidence="2">Glycosyltransferase family 2 protein</fullName>
    </submittedName>
</protein>
<dbReference type="Proteomes" id="UP000262172">
    <property type="component" value="Unassembled WGS sequence"/>
</dbReference>
<name>A0A371NYI7_9MICO</name>
<comment type="caution">
    <text evidence="2">The sequence shown here is derived from an EMBL/GenBank/DDBJ whole genome shotgun (WGS) entry which is preliminary data.</text>
</comment>
<keyword evidence="3" id="KW-1185">Reference proteome</keyword>
<dbReference type="Pfam" id="PF00535">
    <property type="entry name" value="Glycos_transf_2"/>
    <property type="match status" value="1"/>
</dbReference>
<evidence type="ECO:0000313" key="2">
    <source>
        <dbReference type="EMBL" id="REJ08055.1"/>
    </source>
</evidence>
<dbReference type="AlphaFoldDB" id="A0A371NYI7"/>
<dbReference type="OrthoDB" id="9771846at2"/>
<keyword evidence="2" id="KW-0808">Transferase</keyword>
<reference evidence="2 3" key="1">
    <citation type="submission" date="2018-08" db="EMBL/GenBank/DDBJ databases">
        <title>Isolation, diversity and antifungal activity of Actinobacteria from cow dung.</title>
        <authorList>
            <person name="Ling L."/>
        </authorList>
    </citation>
    <scope>NUCLEOTIDE SEQUENCE [LARGE SCALE GENOMIC DNA]</scope>
    <source>
        <strain evidence="2 3">NEAU-LLE</strain>
    </source>
</reference>
<dbReference type="InterPro" id="IPR029044">
    <property type="entry name" value="Nucleotide-diphossugar_trans"/>
</dbReference>
<dbReference type="PANTHER" id="PTHR43179">
    <property type="entry name" value="RHAMNOSYLTRANSFERASE WBBL"/>
    <property type="match status" value="1"/>
</dbReference>
<accession>A0A371NYI7</accession>
<sequence length="299" mass="33082">MVTDGISVVIPHYGNPVPTLDLISQLQKQADAPPLQLIVSDDCSPEAFPATDGVTVVRREANGGFGAAVNTGAAEAEFPLLLILNSDLEITDRFVGELWRAARPWQPAVCAPMLVGHDGATQWAGRHFPRHRHHIVEWLTPLARLRPRLHEAVGHDTRCIAGATVAVDWLVGAVLLLPTDLFRSVGGFDERYFMNSEEVDLQRQLRERRVPSIFLGDVVVRHEGGGSSDDARRVRWVTQARLKYAAKWHEHPGLLRFGLRAASVVNLAFNTGRRALGRDVAPVQTFRRELSFIAPEPTP</sequence>
<dbReference type="InterPro" id="IPR001173">
    <property type="entry name" value="Glyco_trans_2-like"/>
</dbReference>